<proteinExistence type="predicted"/>
<dbReference type="EMBL" id="RAQQ01000014">
    <property type="protein sequence ID" value="RKF25745.1"/>
    <property type="molecule type" value="Genomic_DNA"/>
</dbReference>
<dbReference type="Proteomes" id="UP000285744">
    <property type="component" value="Unassembled WGS sequence"/>
</dbReference>
<organism evidence="4 5">
    <name type="scientific">Micromonospora globbae</name>
    <dbReference type="NCBI Taxonomy" id="1894969"/>
    <lineage>
        <taxon>Bacteria</taxon>
        <taxon>Bacillati</taxon>
        <taxon>Actinomycetota</taxon>
        <taxon>Actinomycetes</taxon>
        <taxon>Micromonosporales</taxon>
        <taxon>Micromonosporaceae</taxon>
        <taxon>Micromonospora</taxon>
    </lineage>
</organism>
<keyword evidence="1" id="KW-0560">Oxidoreductase</keyword>
<dbReference type="InterPro" id="IPR011576">
    <property type="entry name" value="Pyridox_Oxase_N"/>
</dbReference>
<feature type="domain" description="Pyridoxamine 5'-phosphate oxidase N-terminal" evidence="3">
    <location>
        <begin position="16"/>
        <end position="77"/>
    </location>
</feature>
<accession>A0A420EYB8</accession>
<dbReference type="InterPro" id="IPR012349">
    <property type="entry name" value="Split_barrel_FMN-bd"/>
</dbReference>
<dbReference type="GO" id="GO:0005829">
    <property type="term" value="C:cytosol"/>
    <property type="evidence" value="ECO:0007669"/>
    <property type="project" value="TreeGrafter"/>
</dbReference>
<evidence type="ECO:0000256" key="1">
    <source>
        <dbReference type="ARBA" id="ARBA00023002"/>
    </source>
</evidence>
<dbReference type="GO" id="GO:0070967">
    <property type="term" value="F:coenzyme F420 binding"/>
    <property type="evidence" value="ECO:0007669"/>
    <property type="project" value="TreeGrafter"/>
</dbReference>
<sequence>MAWWSDLVAEEPEFAERVRARFAVRKHGTMATLRRDGSPRISGTEFDFDDGDLRLGSMAGAVKALDLRRDPRVALHCPTEDAPADDPSAWDGDAKISGIAHEEPPGEDGSHRFRIELTEVVLTRVGDPPDHLVIESWHPGRGLRRRQRR</sequence>
<reference evidence="4 5" key="1">
    <citation type="journal article" date="2018" name="Int. J. Syst. Evol. Microbiol.">
        <title>Micromonospora globbae sp. nov., an endophytic actinomycete isolated from roots of Globba winitii C. H. Wright.</title>
        <authorList>
            <person name="Kuncharoen N."/>
            <person name="Pittayakhajonwut P."/>
            <person name="Tanasupawat S."/>
        </authorList>
    </citation>
    <scope>NUCLEOTIDE SEQUENCE [LARGE SCALE GENOMIC DNA]</scope>
    <source>
        <strain evidence="4 5">WPS1-2</strain>
    </source>
</reference>
<feature type="compositionally biased region" description="Basic and acidic residues" evidence="2">
    <location>
        <begin position="100"/>
        <end position="112"/>
    </location>
</feature>
<dbReference type="GO" id="GO:0016627">
    <property type="term" value="F:oxidoreductase activity, acting on the CH-CH group of donors"/>
    <property type="evidence" value="ECO:0007669"/>
    <property type="project" value="TreeGrafter"/>
</dbReference>
<name>A0A420EYB8_9ACTN</name>
<dbReference type="PANTHER" id="PTHR35176">
    <property type="entry name" value="HEME OXYGENASE HI_0854-RELATED"/>
    <property type="match status" value="1"/>
</dbReference>
<gene>
    <name evidence="4" type="ORF">D7I43_19510</name>
</gene>
<evidence type="ECO:0000313" key="5">
    <source>
        <dbReference type="Proteomes" id="UP000285744"/>
    </source>
</evidence>
<dbReference type="Pfam" id="PF01243">
    <property type="entry name" value="PNPOx_N"/>
    <property type="match status" value="1"/>
</dbReference>
<dbReference type="PANTHER" id="PTHR35176:SF6">
    <property type="entry name" value="HEME OXYGENASE HI_0854-RELATED"/>
    <property type="match status" value="1"/>
</dbReference>
<feature type="region of interest" description="Disordered" evidence="2">
    <location>
        <begin position="78"/>
        <end position="112"/>
    </location>
</feature>
<comment type="caution">
    <text evidence="4">The sequence shown here is derived from an EMBL/GenBank/DDBJ whole genome shotgun (WGS) entry which is preliminary data.</text>
</comment>
<evidence type="ECO:0000256" key="2">
    <source>
        <dbReference type="SAM" id="MobiDB-lite"/>
    </source>
</evidence>
<protein>
    <submittedName>
        <fullName evidence="4">Pyridoxamine 5'-phosphate oxidase</fullName>
    </submittedName>
</protein>
<dbReference type="OrthoDB" id="5115613at2"/>
<evidence type="ECO:0000313" key="4">
    <source>
        <dbReference type="EMBL" id="RKF25745.1"/>
    </source>
</evidence>
<dbReference type="AlphaFoldDB" id="A0A420EYB8"/>
<dbReference type="Gene3D" id="2.30.110.10">
    <property type="entry name" value="Electron Transport, Fmn-binding Protein, Chain A"/>
    <property type="match status" value="1"/>
</dbReference>
<evidence type="ECO:0000259" key="3">
    <source>
        <dbReference type="Pfam" id="PF01243"/>
    </source>
</evidence>
<dbReference type="InterPro" id="IPR052019">
    <property type="entry name" value="F420H2_bilvrd_red/Heme_oxyg"/>
</dbReference>
<dbReference type="SUPFAM" id="SSF50475">
    <property type="entry name" value="FMN-binding split barrel"/>
    <property type="match status" value="1"/>
</dbReference>